<dbReference type="Pfam" id="PF17957">
    <property type="entry name" value="Big_7"/>
    <property type="match status" value="1"/>
</dbReference>
<evidence type="ECO:0000259" key="2">
    <source>
        <dbReference type="Pfam" id="PF00174"/>
    </source>
</evidence>
<evidence type="ECO:0000313" key="4">
    <source>
        <dbReference type="Proteomes" id="UP000316659"/>
    </source>
</evidence>
<dbReference type="PANTHER" id="PTHR19372">
    <property type="entry name" value="SULFITE REDUCTASE"/>
    <property type="match status" value="1"/>
</dbReference>
<dbReference type="InterPro" id="IPR036374">
    <property type="entry name" value="OxRdtase_Mopterin-bd_sf"/>
</dbReference>
<dbReference type="InterPro" id="IPR014756">
    <property type="entry name" value="Ig_E-set"/>
</dbReference>
<feature type="transmembrane region" description="Helical" evidence="1">
    <location>
        <begin position="73"/>
        <end position="93"/>
    </location>
</feature>
<comment type="caution">
    <text evidence="3">The sequence shown here is derived from an EMBL/GenBank/DDBJ whole genome shotgun (WGS) entry which is preliminary data.</text>
</comment>
<evidence type="ECO:0000313" key="3">
    <source>
        <dbReference type="EMBL" id="GED10903.1"/>
    </source>
</evidence>
<keyword evidence="1" id="KW-0472">Membrane</keyword>
<evidence type="ECO:0000256" key="1">
    <source>
        <dbReference type="SAM" id="Phobius"/>
    </source>
</evidence>
<dbReference type="Pfam" id="PF00174">
    <property type="entry name" value="Oxidored_molyb"/>
    <property type="match status" value="1"/>
</dbReference>
<accession>A0A4Y4E1Q2</accession>
<dbReference type="SUPFAM" id="SSF56524">
    <property type="entry name" value="Oxidoreductase molybdopterin-binding domain"/>
    <property type="match status" value="1"/>
</dbReference>
<feature type="transmembrane region" description="Helical" evidence="1">
    <location>
        <begin position="180"/>
        <end position="197"/>
    </location>
</feature>
<feature type="domain" description="Oxidoreductase molybdopterin-binding" evidence="2">
    <location>
        <begin position="255"/>
        <end position="403"/>
    </location>
</feature>
<dbReference type="Gene3D" id="3.90.420.10">
    <property type="entry name" value="Oxidoreductase, molybdopterin-binding domain"/>
    <property type="match status" value="1"/>
</dbReference>
<dbReference type="GO" id="GO:0008482">
    <property type="term" value="F:sulfite oxidase activity"/>
    <property type="evidence" value="ECO:0007669"/>
    <property type="project" value="TreeGrafter"/>
</dbReference>
<dbReference type="GO" id="GO:0043546">
    <property type="term" value="F:molybdopterin cofactor binding"/>
    <property type="evidence" value="ECO:0007669"/>
    <property type="project" value="TreeGrafter"/>
</dbReference>
<name>A0A4Y4E1Q2_CELCE</name>
<dbReference type="SUPFAM" id="SSF81296">
    <property type="entry name" value="E set domains"/>
    <property type="match status" value="1"/>
</dbReference>
<feature type="transmembrane region" description="Helical" evidence="1">
    <location>
        <begin position="100"/>
        <end position="118"/>
    </location>
</feature>
<dbReference type="Proteomes" id="UP000316659">
    <property type="component" value="Unassembled WGS sequence"/>
</dbReference>
<feature type="transmembrane region" description="Helical" evidence="1">
    <location>
        <begin position="124"/>
        <end position="145"/>
    </location>
</feature>
<dbReference type="PANTHER" id="PTHR19372:SF7">
    <property type="entry name" value="SULFITE OXIDASE, MITOCHONDRIAL"/>
    <property type="match status" value="1"/>
</dbReference>
<proteinExistence type="predicted"/>
<gene>
    <name evidence="3" type="ORF">CCE02nite_29020</name>
</gene>
<organism evidence="3 4">
    <name type="scientific">Cellulosimicrobium cellulans</name>
    <name type="common">Arthrobacter luteus</name>
    <dbReference type="NCBI Taxonomy" id="1710"/>
    <lineage>
        <taxon>Bacteria</taxon>
        <taxon>Bacillati</taxon>
        <taxon>Actinomycetota</taxon>
        <taxon>Actinomycetes</taxon>
        <taxon>Micrococcales</taxon>
        <taxon>Promicromonosporaceae</taxon>
        <taxon>Cellulosimicrobium</taxon>
    </lineage>
</organism>
<dbReference type="InterPro" id="IPR000572">
    <property type="entry name" value="OxRdtase_Mopterin-bd_dom"/>
</dbReference>
<dbReference type="AlphaFoldDB" id="A0A4Y4E1Q2"/>
<dbReference type="EMBL" id="BJNZ01000020">
    <property type="protein sequence ID" value="GED10903.1"/>
    <property type="molecule type" value="Genomic_DNA"/>
</dbReference>
<feature type="transmembrane region" description="Helical" evidence="1">
    <location>
        <begin position="12"/>
        <end position="37"/>
    </location>
</feature>
<sequence>MTGSVRQREHAGAWAALAGVVCAAVGFAVAELVAALVGPGSSPLFAAGAGVVDAVPGPVKEWAVATFGTADKAVLLGGMAVVLAAGAALAGWLELRRPPWGSVLLGVVGAVGAVVAAARPGASVAWALPSLVGVGVAILLLRASLAPLRGPADARDLEAGVADDGRAGAGIRGPMDRRRFLLVTGLAAAAGVVALATSRAVSAGSRAVTAAREALRLPPPATPAPAVPAGADLGVPGLAPYVTPNGDFYRIDTALRVPQVDPVSWTLRVTGLVDEPFELTLDELLALPLTEHHVTLTCVSNEVGGDLVGNARWLGYPVRELLARAGVRDGADMVLSTSADGWTASTPLDVLTDPDRACLLAVGMNGEPLPAEHGFPARLVVPGLYGYVSATKWVTELKVTTFAGDVAYWSTRGWSERGPIKLASRVDTPRAGTPVPAGVVTVAGVAWAQHTGIAGVEVRVDDGTWRSATLADTVGPDTWRQWSYAWDATPGEHRLTVRATDADGRTQTADVAPPAPDGASGWHEVTVRVD</sequence>
<dbReference type="GO" id="GO:0006790">
    <property type="term" value="P:sulfur compound metabolic process"/>
    <property type="evidence" value="ECO:0007669"/>
    <property type="project" value="TreeGrafter"/>
</dbReference>
<dbReference type="Gene3D" id="2.60.40.650">
    <property type="match status" value="1"/>
</dbReference>
<dbReference type="GO" id="GO:0020037">
    <property type="term" value="F:heme binding"/>
    <property type="evidence" value="ECO:0007669"/>
    <property type="project" value="TreeGrafter"/>
</dbReference>
<keyword evidence="1" id="KW-1133">Transmembrane helix</keyword>
<reference evidence="3 4" key="1">
    <citation type="submission" date="2019-06" db="EMBL/GenBank/DDBJ databases">
        <title>Whole genome shotgun sequence of Cellulosimicrobium cellulans NBRC 15516.</title>
        <authorList>
            <person name="Hosoyama A."/>
            <person name="Uohara A."/>
            <person name="Ohji S."/>
            <person name="Ichikawa N."/>
        </authorList>
    </citation>
    <scope>NUCLEOTIDE SEQUENCE [LARGE SCALE GENOMIC DNA]</scope>
    <source>
        <strain evidence="3 4">NBRC 15516</strain>
    </source>
</reference>
<dbReference type="RefSeq" id="WP_141390330.1">
    <property type="nucleotide sequence ID" value="NZ_BJNZ01000020.1"/>
</dbReference>
<protein>
    <submittedName>
        <fullName evidence="3">Oxidoreductase</fullName>
    </submittedName>
</protein>
<keyword evidence="1" id="KW-0812">Transmembrane</keyword>